<evidence type="ECO:0000313" key="2">
    <source>
        <dbReference type="EMBL" id="KAA8906610.1"/>
    </source>
</evidence>
<evidence type="ECO:0000313" key="3">
    <source>
        <dbReference type="Proteomes" id="UP000761534"/>
    </source>
</evidence>
<evidence type="ECO:0000259" key="1">
    <source>
        <dbReference type="Pfam" id="PF02602"/>
    </source>
</evidence>
<dbReference type="EMBL" id="SWFS01000395">
    <property type="protein sequence ID" value="KAA8906610.1"/>
    <property type="molecule type" value="Genomic_DNA"/>
</dbReference>
<dbReference type="GO" id="GO:0006782">
    <property type="term" value="P:protoporphyrinogen IX biosynthetic process"/>
    <property type="evidence" value="ECO:0007669"/>
    <property type="project" value="UniProtKB-UniPathway"/>
</dbReference>
<dbReference type="GO" id="GO:0006780">
    <property type="term" value="P:uroporphyrinogen III biosynthetic process"/>
    <property type="evidence" value="ECO:0007669"/>
    <property type="project" value="InterPro"/>
</dbReference>
<dbReference type="CDD" id="cd06578">
    <property type="entry name" value="HemD"/>
    <property type="match status" value="1"/>
</dbReference>
<feature type="domain" description="Tetrapyrrole biosynthesis uroporphyrinogen III synthase" evidence="1">
    <location>
        <begin position="19"/>
        <end position="229"/>
    </location>
</feature>
<name>A0A642UXV4_9ASCO</name>
<dbReference type="GO" id="GO:0005829">
    <property type="term" value="C:cytosol"/>
    <property type="evidence" value="ECO:0007669"/>
    <property type="project" value="TreeGrafter"/>
</dbReference>
<proteinExistence type="predicted"/>
<gene>
    <name evidence="2" type="ORF">TRICI_005130</name>
</gene>
<dbReference type="InterPro" id="IPR003754">
    <property type="entry name" value="4pyrrol_synth_uPrphyn_synth"/>
</dbReference>
<sequence length="237" mass="26003">MLILLKNESSEDPYGSLPEAVFVPVLNHTFLDLPSHREFIDSAEAQNAEAVVVTSQRAVEALGQLENANRLFDKPVFTVGPATGAKLRQLGFTDVRGEDTGNGLTLSSEILPTVSYKKYLFFTGVIHRDIIPNTLNSMGATVIERTVYDTAPISNCVEQFNTQYTQAVKIPWIAFFSPSGVEGIVEYLKQKPRNTFKLAAIGPTTEAYLTENGLSPDCVAEKPTPEHLLKAINLSRS</sequence>
<dbReference type="InterPro" id="IPR039793">
    <property type="entry name" value="UROS/Hem4"/>
</dbReference>
<dbReference type="SUPFAM" id="SSF69618">
    <property type="entry name" value="HemD-like"/>
    <property type="match status" value="1"/>
</dbReference>
<dbReference type="AlphaFoldDB" id="A0A642UXV4"/>
<reference evidence="2" key="1">
    <citation type="journal article" date="2019" name="G3 (Bethesda)">
        <title>Genome Assemblies of Two Rare Opportunistic Yeast Pathogens: Diutina rugosa (syn. Candida rugosa) and Trichomonascus ciferrii (syn. Candida ciferrii).</title>
        <authorList>
            <person name="Mixao V."/>
            <person name="Saus E."/>
            <person name="Hansen A.P."/>
            <person name="Lass-Florl C."/>
            <person name="Gabaldon T."/>
        </authorList>
    </citation>
    <scope>NUCLEOTIDE SEQUENCE</scope>
    <source>
        <strain evidence="2">CBS 4856</strain>
    </source>
</reference>
<dbReference type="InterPro" id="IPR036108">
    <property type="entry name" value="4pyrrol_syn_uPrphyn_synt_sf"/>
</dbReference>
<dbReference type="Pfam" id="PF02602">
    <property type="entry name" value="HEM4"/>
    <property type="match status" value="1"/>
</dbReference>
<dbReference type="Gene3D" id="3.40.50.10090">
    <property type="match status" value="2"/>
</dbReference>
<keyword evidence="3" id="KW-1185">Reference proteome</keyword>
<protein>
    <recommendedName>
        <fullName evidence="1">Tetrapyrrole biosynthesis uroporphyrinogen III synthase domain-containing protein</fullName>
    </recommendedName>
</protein>
<dbReference type="OrthoDB" id="5595751at2759"/>
<dbReference type="VEuPathDB" id="FungiDB:TRICI_005130"/>
<accession>A0A642UXV4</accession>
<dbReference type="PANTHER" id="PTHR12390:SF0">
    <property type="entry name" value="UROPORPHYRINOGEN-III SYNTHASE"/>
    <property type="match status" value="1"/>
</dbReference>
<dbReference type="Proteomes" id="UP000761534">
    <property type="component" value="Unassembled WGS sequence"/>
</dbReference>
<comment type="caution">
    <text evidence="2">The sequence shown here is derived from an EMBL/GenBank/DDBJ whole genome shotgun (WGS) entry which is preliminary data.</text>
</comment>
<dbReference type="GO" id="GO:0004852">
    <property type="term" value="F:uroporphyrinogen-III synthase activity"/>
    <property type="evidence" value="ECO:0007669"/>
    <property type="project" value="InterPro"/>
</dbReference>
<dbReference type="UniPathway" id="UPA00251">
    <property type="reaction ID" value="UER00320"/>
</dbReference>
<dbReference type="PANTHER" id="PTHR12390">
    <property type="entry name" value="UROPORPHYRINOGEN III SYNTHASE"/>
    <property type="match status" value="1"/>
</dbReference>
<organism evidence="2 3">
    <name type="scientific">Trichomonascus ciferrii</name>
    <dbReference type="NCBI Taxonomy" id="44093"/>
    <lineage>
        <taxon>Eukaryota</taxon>
        <taxon>Fungi</taxon>
        <taxon>Dikarya</taxon>
        <taxon>Ascomycota</taxon>
        <taxon>Saccharomycotina</taxon>
        <taxon>Dipodascomycetes</taxon>
        <taxon>Dipodascales</taxon>
        <taxon>Trichomonascaceae</taxon>
        <taxon>Trichomonascus</taxon>
        <taxon>Trichomonascus ciferrii complex</taxon>
    </lineage>
</organism>